<evidence type="ECO:0000259" key="4">
    <source>
        <dbReference type="Pfam" id="PF13193"/>
    </source>
</evidence>
<reference evidence="5" key="1">
    <citation type="submission" date="2021-03" db="EMBL/GenBank/DDBJ databases">
        <title>Pengzhenrongella sicca gen. nov., sp. nov., a new member of suborder Micrococcineae isolated from High-Arctic tundra soil.</title>
        <authorList>
            <person name="Peng F."/>
        </authorList>
    </citation>
    <scope>NUCLEOTIDE SEQUENCE</scope>
    <source>
        <strain evidence="5">LRZ-2</strain>
    </source>
</reference>
<dbReference type="GO" id="GO:0006631">
    <property type="term" value="P:fatty acid metabolic process"/>
    <property type="evidence" value="ECO:0007669"/>
    <property type="project" value="TreeGrafter"/>
</dbReference>
<dbReference type="PRINTS" id="PR00154">
    <property type="entry name" value="AMPBINDING"/>
</dbReference>
<dbReference type="InterPro" id="IPR020845">
    <property type="entry name" value="AMP-binding_CS"/>
</dbReference>
<dbReference type="RefSeq" id="WP_227424422.1">
    <property type="nucleotide sequence ID" value="NZ_CP071868.1"/>
</dbReference>
<keyword evidence="6" id="KW-1185">Reference proteome</keyword>
<sequence>MPDVDISPARAVALLARRAPGTASIVCADRTLSAAQVHAGVTRMAGVLAGVGVRAGDRVAYLGRNSPSALVLLLACAHLGAVYVPVNFRLAPREIGYVLRHSGARTVLVEPELAAACEPLDRGGPPRRWLLADDAATGAPAAPRAGWLRPIDVAVDVGVDVPGVRRTFDDLAVLMYTSGTTGRPKGVMLTHGNLWWSGVNMDEVLDTRRDDVNLAVAPMFHIGGLNAFALRTLVRGGTVVVRRTFDAERTLADLAGGRITTVFGVPTMFAAVARCEGFAVADLSGVRVALIAGSAVPPSLIHAFAERGLPLQQSWGMTETSPGCTFVPRELALAKAGSAGLPLPDTELRLVDPATGTTVAAAGATGELFVRGPNVTPGYWNDPDATRAALTTDGWLRSGDLAQFDDDGWISIVGRRSTMINTGGENVYPAEVERALTHLPGITGVAVVGVPDPAWGESVLAVLECPAGTTPPLADVRAFAALGLARYKLPSQVLGMCRLPRTESGKVDQVALRSLAAAAAAGAATAAADTGVAVVAAG</sequence>
<dbReference type="InterPro" id="IPR020459">
    <property type="entry name" value="AMP-binding"/>
</dbReference>
<dbReference type="SUPFAM" id="SSF56801">
    <property type="entry name" value="Acetyl-CoA synthetase-like"/>
    <property type="match status" value="1"/>
</dbReference>
<dbReference type="Pfam" id="PF13193">
    <property type="entry name" value="AMP-binding_C"/>
    <property type="match status" value="1"/>
</dbReference>
<dbReference type="Gene3D" id="3.30.300.30">
    <property type="match status" value="1"/>
</dbReference>
<feature type="domain" description="AMP-dependent synthetase/ligase" evidence="3">
    <location>
        <begin position="16"/>
        <end position="380"/>
    </location>
</feature>
<evidence type="ECO:0000313" key="6">
    <source>
        <dbReference type="Proteomes" id="UP000663937"/>
    </source>
</evidence>
<dbReference type="PANTHER" id="PTHR43201">
    <property type="entry name" value="ACYL-COA SYNTHETASE"/>
    <property type="match status" value="1"/>
</dbReference>
<dbReference type="InterPro" id="IPR000873">
    <property type="entry name" value="AMP-dep_synth/lig_dom"/>
</dbReference>
<feature type="domain" description="AMP-binding enzyme C-terminal" evidence="4">
    <location>
        <begin position="431"/>
        <end position="506"/>
    </location>
</feature>
<dbReference type="AlphaFoldDB" id="A0A8A4ZHV3"/>
<dbReference type="EMBL" id="CP071868">
    <property type="protein sequence ID" value="QTE30106.1"/>
    <property type="molecule type" value="Genomic_DNA"/>
</dbReference>
<protein>
    <submittedName>
        <fullName evidence="5">AMP-binding protein</fullName>
    </submittedName>
</protein>
<keyword evidence="2" id="KW-0436">Ligase</keyword>
<dbReference type="InterPro" id="IPR025110">
    <property type="entry name" value="AMP-bd_C"/>
</dbReference>
<comment type="similarity">
    <text evidence="1">Belongs to the ATP-dependent AMP-binding enzyme family.</text>
</comment>
<dbReference type="InterPro" id="IPR045851">
    <property type="entry name" value="AMP-bd_C_sf"/>
</dbReference>
<dbReference type="Pfam" id="PF00501">
    <property type="entry name" value="AMP-binding"/>
    <property type="match status" value="1"/>
</dbReference>
<evidence type="ECO:0000256" key="1">
    <source>
        <dbReference type="ARBA" id="ARBA00006432"/>
    </source>
</evidence>
<accession>A0A8A4ZHV3</accession>
<evidence type="ECO:0000259" key="3">
    <source>
        <dbReference type="Pfam" id="PF00501"/>
    </source>
</evidence>
<name>A0A8A4ZHV3_9MICO</name>
<dbReference type="PANTHER" id="PTHR43201:SF5">
    <property type="entry name" value="MEDIUM-CHAIN ACYL-COA LIGASE ACSF2, MITOCHONDRIAL"/>
    <property type="match status" value="1"/>
</dbReference>
<dbReference type="Proteomes" id="UP000663937">
    <property type="component" value="Chromosome"/>
</dbReference>
<dbReference type="InterPro" id="IPR042099">
    <property type="entry name" value="ANL_N_sf"/>
</dbReference>
<dbReference type="Gene3D" id="3.40.50.12780">
    <property type="entry name" value="N-terminal domain of ligase-like"/>
    <property type="match status" value="1"/>
</dbReference>
<dbReference type="GO" id="GO:0031956">
    <property type="term" value="F:medium-chain fatty acid-CoA ligase activity"/>
    <property type="evidence" value="ECO:0007669"/>
    <property type="project" value="TreeGrafter"/>
</dbReference>
<evidence type="ECO:0000256" key="2">
    <source>
        <dbReference type="ARBA" id="ARBA00022598"/>
    </source>
</evidence>
<dbReference type="PROSITE" id="PS00455">
    <property type="entry name" value="AMP_BINDING"/>
    <property type="match status" value="1"/>
</dbReference>
<evidence type="ECO:0000313" key="5">
    <source>
        <dbReference type="EMBL" id="QTE30106.1"/>
    </source>
</evidence>
<proteinExistence type="inferred from homology"/>
<dbReference type="KEGG" id="psic:J4E96_03550"/>
<organism evidence="5 6">
    <name type="scientific">Pengzhenrongella sicca</name>
    <dbReference type="NCBI Taxonomy" id="2819238"/>
    <lineage>
        <taxon>Bacteria</taxon>
        <taxon>Bacillati</taxon>
        <taxon>Actinomycetota</taxon>
        <taxon>Actinomycetes</taxon>
        <taxon>Micrococcales</taxon>
        <taxon>Pengzhenrongella</taxon>
    </lineage>
</organism>
<gene>
    <name evidence="5" type="ORF">J4E96_03550</name>
</gene>